<dbReference type="OrthoDB" id="3404379at2"/>
<evidence type="ECO:0000313" key="2">
    <source>
        <dbReference type="EMBL" id="CDZ92322.1"/>
    </source>
</evidence>
<dbReference type="InterPro" id="IPR019933">
    <property type="entry name" value="DivIVA_domain"/>
</dbReference>
<dbReference type="Proteomes" id="UP000042997">
    <property type="component" value="Unassembled WGS sequence"/>
</dbReference>
<dbReference type="RefSeq" id="WP_010592454.1">
    <property type="nucleotide sequence ID" value="NZ_CP023714.1"/>
</dbReference>
<proteinExistence type="predicted"/>
<sequence>MLTVLLYLLVVVVVGAVLFLVASAVFGRGETLAPIPPGATATALPVTDVTGADVRELRFQQVLRGYKTAEVDWALDRLAHEIDDLRARLAEYENTGYDNTEFENTEYENTEYDNTGGVTPGGDEADSGRTGASVAAEAAPDRRTGGSDDG</sequence>
<feature type="compositionally biased region" description="Acidic residues" evidence="1">
    <location>
        <begin position="100"/>
        <end position="111"/>
    </location>
</feature>
<dbReference type="AlphaFoldDB" id="A0A098BVU7"/>
<dbReference type="GeneID" id="66834904"/>
<dbReference type="NCBIfam" id="TIGR03544">
    <property type="entry name" value="DivI1A_domain"/>
    <property type="match status" value="1"/>
</dbReference>
<dbReference type="eggNOG" id="COG3599">
    <property type="taxonomic scope" value="Bacteria"/>
</dbReference>
<name>A0A098BVU7_9NOCA</name>
<organism evidence="2 3">
    <name type="scientific">Rhodococcus ruber</name>
    <dbReference type="NCBI Taxonomy" id="1830"/>
    <lineage>
        <taxon>Bacteria</taxon>
        <taxon>Bacillati</taxon>
        <taxon>Actinomycetota</taxon>
        <taxon>Actinomycetes</taxon>
        <taxon>Mycobacteriales</taxon>
        <taxon>Nocardiaceae</taxon>
        <taxon>Rhodococcus</taxon>
    </lineage>
</organism>
<dbReference type="Gene3D" id="6.10.250.660">
    <property type="match status" value="1"/>
</dbReference>
<gene>
    <name evidence="2" type="ORF">RHRU231_930201</name>
</gene>
<accession>A0A098BVU7</accession>
<dbReference type="EMBL" id="CCSD01000109">
    <property type="protein sequence ID" value="CDZ92322.1"/>
    <property type="molecule type" value="Genomic_DNA"/>
</dbReference>
<protein>
    <submittedName>
        <fullName evidence="2">Uncharacterized protein</fullName>
    </submittedName>
</protein>
<feature type="compositionally biased region" description="Basic and acidic residues" evidence="1">
    <location>
        <begin position="139"/>
        <end position="150"/>
    </location>
</feature>
<feature type="region of interest" description="Disordered" evidence="1">
    <location>
        <begin position="97"/>
        <end position="150"/>
    </location>
</feature>
<evidence type="ECO:0000313" key="3">
    <source>
        <dbReference type="Proteomes" id="UP000042997"/>
    </source>
</evidence>
<dbReference type="KEGG" id="rrz:CS378_23435"/>
<reference evidence="2 3" key="1">
    <citation type="journal article" date="2014" name="Genome Announc.">
        <title>Draft Genome Sequence of Propane- and Butane-Oxidizing Actinobacterium Rhodococcus ruber IEGM 231.</title>
        <authorList>
            <person name="Ivshina I.B."/>
            <person name="Kuyukina M.S."/>
            <person name="Krivoruchko A.V."/>
            <person name="Barbe V."/>
            <person name="Fischer C."/>
        </authorList>
    </citation>
    <scope>NUCLEOTIDE SEQUENCE [LARGE SCALE GENOMIC DNA]</scope>
</reference>
<evidence type="ECO:0000256" key="1">
    <source>
        <dbReference type="SAM" id="MobiDB-lite"/>
    </source>
</evidence>